<feature type="domain" description="Nucleotidyl transferase" evidence="10">
    <location>
        <begin position="5"/>
        <end position="261"/>
    </location>
</feature>
<comment type="catalytic activity">
    <reaction evidence="9">
        <text>alpha-D-glucose 1-phosphate + UTP + H(+) = UDP-alpha-D-glucose + diphosphate</text>
        <dbReference type="Rhea" id="RHEA:19889"/>
        <dbReference type="ChEBI" id="CHEBI:15378"/>
        <dbReference type="ChEBI" id="CHEBI:33019"/>
        <dbReference type="ChEBI" id="CHEBI:46398"/>
        <dbReference type="ChEBI" id="CHEBI:58601"/>
        <dbReference type="ChEBI" id="CHEBI:58885"/>
        <dbReference type="EC" id="2.7.7.9"/>
    </reaction>
</comment>
<dbReference type="AlphaFoldDB" id="A0A966M1C6"/>
<organism evidence="11 12">
    <name type="scientific">Candidatus Fonsibacter lacus</name>
    <dbReference type="NCBI Taxonomy" id="2576439"/>
    <lineage>
        <taxon>Bacteria</taxon>
        <taxon>Pseudomonadati</taxon>
        <taxon>Pseudomonadota</taxon>
        <taxon>Alphaproteobacteria</taxon>
        <taxon>Candidatus Pelagibacterales</taxon>
        <taxon>Candidatus Pelagibacterales incertae sedis</taxon>
        <taxon>Candidatus Fonsibacter</taxon>
    </lineage>
</organism>
<evidence type="ECO:0000256" key="9">
    <source>
        <dbReference type="ARBA" id="ARBA00048128"/>
    </source>
</evidence>
<dbReference type="PANTHER" id="PTHR43197">
    <property type="entry name" value="UTP--GLUCOSE-1-PHOSPHATE URIDYLYLTRANSFERASE"/>
    <property type="match status" value="1"/>
</dbReference>
<dbReference type="SUPFAM" id="SSF53448">
    <property type="entry name" value="Nucleotide-diphospho-sugar transferases"/>
    <property type="match status" value="1"/>
</dbReference>
<dbReference type="GO" id="GO:0003983">
    <property type="term" value="F:UTP:glucose-1-phosphate uridylyltransferase activity"/>
    <property type="evidence" value="ECO:0007669"/>
    <property type="project" value="UniProtKB-EC"/>
</dbReference>
<dbReference type="Pfam" id="PF00483">
    <property type="entry name" value="NTP_transferase"/>
    <property type="match status" value="1"/>
</dbReference>
<dbReference type="EC" id="2.7.7.9" evidence="2"/>
<evidence type="ECO:0000256" key="4">
    <source>
        <dbReference type="ARBA" id="ARBA00022679"/>
    </source>
</evidence>
<evidence type="ECO:0000256" key="1">
    <source>
        <dbReference type="ARBA" id="ARBA00006890"/>
    </source>
</evidence>
<gene>
    <name evidence="11" type="ORF">EBX74_04070</name>
</gene>
<name>A0A966M1C6_9PROT</name>
<sequence length="267" mass="30427">MIKEAIIPLAGLGTRLLPFSKILPKELLPLGNKTILEHILDECLAAGIKKIILVTSKRKKIIKDYLYPDPYLLNYLKKKKDHKSIQKLKILDRYRNKIKFVYQNSPKGLGDAVLAAKSLIKDKFFLLVLPDDIIIKENCSKKIMNIHNKYNSSVIVSKKVKNFEVSRYGIIKYSKKINNNLLISDLVEKPSLKNSPSNYAIIGRYILPTKIISLLKKTKKGSSGEVQITDAMKNLIYNDNKFIGYIFSGRYLDCGTVNGYNNSLKKF</sequence>
<dbReference type="Proteomes" id="UP000747791">
    <property type="component" value="Unassembled WGS sequence"/>
</dbReference>
<reference evidence="11" key="1">
    <citation type="submission" date="2018-10" db="EMBL/GenBank/DDBJ databases">
        <title>Iterative Subtractive Binning of Freshwater Chronoseries Metagenomes Recovers Nearly Complete Genomes from over Four Hundred Novel Species.</title>
        <authorList>
            <person name="Rodriguez-R L.M."/>
            <person name="Tsementzi D."/>
            <person name="Luo C."/>
            <person name="Konstantinidis K.T."/>
        </authorList>
    </citation>
    <scope>NUCLEOTIDE SEQUENCE</scope>
    <source>
        <strain evidence="11">WB8_2A_004</strain>
    </source>
</reference>
<comment type="similarity">
    <text evidence="1">Belongs to the UDPGP type 2 family.</text>
</comment>
<accession>A0A966M1C6</accession>
<evidence type="ECO:0000256" key="6">
    <source>
        <dbReference type="ARBA" id="ARBA00031455"/>
    </source>
</evidence>
<evidence type="ECO:0000259" key="10">
    <source>
        <dbReference type="Pfam" id="PF00483"/>
    </source>
</evidence>
<proteinExistence type="inferred from homology"/>
<evidence type="ECO:0000256" key="7">
    <source>
        <dbReference type="ARBA" id="ARBA00031959"/>
    </source>
</evidence>
<evidence type="ECO:0000256" key="3">
    <source>
        <dbReference type="ARBA" id="ARBA00019048"/>
    </source>
</evidence>
<keyword evidence="4" id="KW-0808">Transferase</keyword>
<evidence type="ECO:0000256" key="5">
    <source>
        <dbReference type="ARBA" id="ARBA00022695"/>
    </source>
</evidence>
<dbReference type="InterPro" id="IPR005771">
    <property type="entry name" value="GalU_uridylyltTrfase_bac/arc"/>
</dbReference>
<dbReference type="InterPro" id="IPR005835">
    <property type="entry name" value="NTP_transferase_dom"/>
</dbReference>
<evidence type="ECO:0000256" key="2">
    <source>
        <dbReference type="ARBA" id="ARBA00012415"/>
    </source>
</evidence>
<dbReference type="Gene3D" id="3.90.550.10">
    <property type="entry name" value="Spore Coat Polysaccharide Biosynthesis Protein SpsA, Chain A"/>
    <property type="match status" value="1"/>
</dbReference>
<dbReference type="InterPro" id="IPR029044">
    <property type="entry name" value="Nucleotide-diphossugar_trans"/>
</dbReference>
<evidence type="ECO:0000313" key="11">
    <source>
        <dbReference type="EMBL" id="NCU53450.1"/>
    </source>
</evidence>
<protein>
    <recommendedName>
        <fullName evidence="3">UTP--glucose-1-phosphate uridylyltransferase</fullName>
        <ecNumber evidence="2">2.7.7.9</ecNumber>
    </recommendedName>
    <alternativeName>
        <fullName evidence="6">Alpha-D-glucosyl-1-phosphate uridylyltransferase</fullName>
    </alternativeName>
    <alternativeName>
        <fullName evidence="7">UDP-glucose pyrophosphorylase</fullName>
    </alternativeName>
    <alternativeName>
        <fullName evidence="8">Uridine diphosphoglucose pyrophosphorylase</fullName>
    </alternativeName>
</protein>
<dbReference type="GO" id="GO:0006011">
    <property type="term" value="P:UDP-alpha-D-glucose metabolic process"/>
    <property type="evidence" value="ECO:0007669"/>
    <property type="project" value="InterPro"/>
</dbReference>
<evidence type="ECO:0000313" key="12">
    <source>
        <dbReference type="Proteomes" id="UP000747791"/>
    </source>
</evidence>
<dbReference type="EMBL" id="RGOB01000146">
    <property type="protein sequence ID" value="NCU53450.1"/>
    <property type="molecule type" value="Genomic_DNA"/>
</dbReference>
<keyword evidence="5 11" id="KW-0548">Nucleotidyltransferase</keyword>
<evidence type="ECO:0000256" key="8">
    <source>
        <dbReference type="ARBA" id="ARBA00032341"/>
    </source>
</evidence>
<comment type="caution">
    <text evidence="11">The sequence shown here is derived from an EMBL/GenBank/DDBJ whole genome shotgun (WGS) entry which is preliminary data.</text>
</comment>
<dbReference type="PANTHER" id="PTHR43197:SF1">
    <property type="entry name" value="UTP--GLUCOSE-1-PHOSPHATE URIDYLYLTRANSFERASE"/>
    <property type="match status" value="1"/>
</dbReference>